<dbReference type="PROSITE" id="PS50885">
    <property type="entry name" value="HAMP"/>
    <property type="match status" value="1"/>
</dbReference>
<dbReference type="Gene3D" id="6.10.340.10">
    <property type="match status" value="1"/>
</dbReference>
<dbReference type="Proteomes" id="UP001597541">
    <property type="component" value="Unassembled WGS sequence"/>
</dbReference>
<dbReference type="Gene3D" id="3.30.450.20">
    <property type="entry name" value="PAS domain"/>
    <property type="match status" value="1"/>
</dbReference>
<evidence type="ECO:0000256" key="12">
    <source>
        <dbReference type="SAM" id="Phobius"/>
    </source>
</evidence>
<keyword evidence="6" id="KW-0547">Nucleotide-binding</keyword>
<feature type="domain" description="HAMP" evidence="13">
    <location>
        <begin position="331"/>
        <end position="383"/>
    </location>
</feature>
<dbReference type="InterPro" id="IPR036890">
    <property type="entry name" value="HATPase_C_sf"/>
</dbReference>
<dbReference type="InterPro" id="IPR050640">
    <property type="entry name" value="Bact_2-comp_sensor_kinase"/>
</dbReference>
<keyword evidence="4 14" id="KW-0808">Transferase</keyword>
<evidence type="ECO:0000259" key="13">
    <source>
        <dbReference type="PROSITE" id="PS50885"/>
    </source>
</evidence>
<reference evidence="15" key="1">
    <citation type="journal article" date="2019" name="Int. J. Syst. Evol. Microbiol.">
        <title>The Global Catalogue of Microorganisms (GCM) 10K type strain sequencing project: providing services to taxonomists for standard genome sequencing and annotation.</title>
        <authorList>
            <consortium name="The Broad Institute Genomics Platform"/>
            <consortium name="The Broad Institute Genome Sequencing Center for Infectious Disease"/>
            <person name="Wu L."/>
            <person name="Ma J."/>
        </authorList>
    </citation>
    <scope>NUCLEOTIDE SEQUENCE [LARGE SCALE GENOMIC DNA]</scope>
    <source>
        <strain evidence="15">KCTC 3950</strain>
    </source>
</reference>
<dbReference type="InterPro" id="IPR003660">
    <property type="entry name" value="HAMP_dom"/>
</dbReference>
<evidence type="ECO:0000256" key="3">
    <source>
        <dbReference type="ARBA" id="ARBA00022553"/>
    </source>
</evidence>
<comment type="subcellular location">
    <subcellularLocation>
        <location evidence="1">Cell membrane</location>
        <topology evidence="1">Multi-pass membrane protein</topology>
    </subcellularLocation>
</comment>
<gene>
    <name evidence="14" type="ORF">ACFSUF_14570</name>
</gene>
<dbReference type="Pfam" id="PF00672">
    <property type="entry name" value="HAMP"/>
    <property type="match status" value="1"/>
</dbReference>
<evidence type="ECO:0000256" key="8">
    <source>
        <dbReference type="ARBA" id="ARBA00022840"/>
    </source>
</evidence>
<accession>A0ABW5PE63</accession>
<protein>
    <submittedName>
        <fullName evidence="14">Sensor histidine kinase</fullName>
        <ecNumber evidence="14">2.7.13.3</ecNumber>
    </submittedName>
</protein>
<evidence type="ECO:0000256" key="1">
    <source>
        <dbReference type="ARBA" id="ARBA00004651"/>
    </source>
</evidence>
<organism evidence="14 15">
    <name type="scientific">Paenibacillus gansuensis</name>
    <dbReference type="NCBI Taxonomy" id="306542"/>
    <lineage>
        <taxon>Bacteria</taxon>
        <taxon>Bacillati</taxon>
        <taxon>Bacillota</taxon>
        <taxon>Bacilli</taxon>
        <taxon>Bacillales</taxon>
        <taxon>Paenibacillaceae</taxon>
        <taxon>Paenibacillus</taxon>
    </lineage>
</organism>
<evidence type="ECO:0000313" key="15">
    <source>
        <dbReference type="Proteomes" id="UP001597541"/>
    </source>
</evidence>
<keyword evidence="2" id="KW-1003">Cell membrane</keyword>
<keyword evidence="3" id="KW-0597">Phosphoprotein</keyword>
<sequence length="617" mass="69922">MRLRFIHASIRSKLILFLLIAIIIPMTTSIVISYFYTREQVIAASVDNNTNLLFQGKTNLTNYMNIIEQATLSPYTDIRTGDTNTLYKIMEQGLTDYSSKAEIYSSLVNTSRAVKEIHQIYLYVSKTKEAYLLAKGNKKEGFGLDKPYGPIPDLPYKAYVEPTHQSHDYGLPKQSPYYAPQTVISIHRPIYEIPNTDQIGQLSIDIKLDVIRSISDQLYTNGSEELYIVSDDGSVVYGPQEKMQGRKLSDSWVKKLLSQTSDSGYYSTRDNEFNGMYIYQKMSTPYLNWTIVKRIPDTTLYENIRQMAEINVFVMSASILIVVLGALYISVLFTKPIKRLIRSITQIEAGRLNVDIDVGRSDEIGVLAQRFQGMMKTINNLIVREYRLEIANKTNQLKALQAQINPHFLNNALQSIGTLALQNQERKIYNLISSLGKMMRYNMNTNEALVPLSKEIEHAKAYLQLQGQRFEDKLTAEFRVEPEAAVITVPKMLLQPILENYFKHGYEPLGGNGEICIDCRLEPYCDEDAGYQANLIIEVRNNGKQIPQNQLLELQHKLELPPGSVTEGPDGGVGLMNVLSRLKLYFDDKASMDIENIEPAGLKITLKIPTAKGADMQ</sequence>
<keyword evidence="5 12" id="KW-0812">Transmembrane</keyword>
<name>A0ABW5PE63_9BACL</name>
<keyword evidence="11 12" id="KW-0472">Membrane</keyword>
<evidence type="ECO:0000256" key="10">
    <source>
        <dbReference type="ARBA" id="ARBA00023012"/>
    </source>
</evidence>
<keyword evidence="7 14" id="KW-0418">Kinase</keyword>
<feature type="transmembrane region" description="Helical" evidence="12">
    <location>
        <begin position="12"/>
        <end position="36"/>
    </location>
</feature>
<keyword evidence="9 12" id="KW-1133">Transmembrane helix</keyword>
<dbReference type="Gene3D" id="3.30.565.10">
    <property type="entry name" value="Histidine kinase-like ATPase, C-terminal domain"/>
    <property type="match status" value="1"/>
</dbReference>
<dbReference type="RefSeq" id="WP_377603681.1">
    <property type="nucleotide sequence ID" value="NZ_JBHUME010000008.1"/>
</dbReference>
<dbReference type="PANTHER" id="PTHR34220:SF11">
    <property type="entry name" value="SENSOR PROTEIN KINASE HPTS"/>
    <property type="match status" value="1"/>
</dbReference>
<dbReference type="PANTHER" id="PTHR34220">
    <property type="entry name" value="SENSOR HISTIDINE KINASE YPDA"/>
    <property type="match status" value="1"/>
</dbReference>
<dbReference type="InterPro" id="IPR010559">
    <property type="entry name" value="Sig_transdc_His_kin_internal"/>
</dbReference>
<dbReference type="SMART" id="SM00304">
    <property type="entry name" value="HAMP"/>
    <property type="match status" value="1"/>
</dbReference>
<dbReference type="EC" id="2.7.13.3" evidence="14"/>
<evidence type="ECO:0000256" key="11">
    <source>
        <dbReference type="ARBA" id="ARBA00023136"/>
    </source>
</evidence>
<evidence type="ECO:0000256" key="2">
    <source>
        <dbReference type="ARBA" id="ARBA00022475"/>
    </source>
</evidence>
<evidence type="ECO:0000256" key="6">
    <source>
        <dbReference type="ARBA" id="ARBA00022741"/>
    </source>
</evidence>
<proteinExistence type="predicted"/>
<dbReference type="EMBL" id="JBHUME010000008">
    <property type="protein sequence ID" value="MFD2613652.1"/>
    <property type="molecule type" value="Genomic_DNA"/>
</dbReference>
<dbReference type="SUPFAM" id="SSF158472">
    <property type="entry name" value="HAMP domain-like"/>
    <property type="match status" value="1"/>
</dbReference>
<keyword evidence="8" id="KW-0067">ATP-binding</keyword>
<keyword evidence="10" id="KW-0902">Two-component regulatory system</keyword>
<evidence type="ECO:0000256" key="7">
    <source>
        <dbReference type="ARBA" id="ARBA00022777"/>
    </source>
</evidence>
<evidence type="ECO:0000313" key="14">
    <source>
        <dbReference type="EMBL" id="MFD2613652.1"/>
    </source>
</evidence>
<evidence type="ECO:0000256" key="4">
    <source>
        <dbReference type="ARBA" id="ARBA00022679"/>
    </source>
</evidence>
<dbReference type="Pfam" id="PF06580">
    <property type="entry name" value="His_kinase"/>
    <property type="match status" value="1"/>
</dbReference>
<evidence type="ECO:0000256" key="9">
    <source>
        <dbReference type="ARBA" id="ARBA00022989"/>
    </source>
</evidence>
<evidence type="ECO:0000256" key="5">
    <source>
        <dbReference type="ARBA" id="ARBA00022692"/>
    </source>
</evidence>
<dbReference type="GO" id="GO:0004673">
    <property type="term" value="F:protein histidine kinase activity"/>
    <property type="evidence" value="ECO:0007669"/>
    <property type="project" value="UniProtKB-EC"/>
</dbReference>
<dbReference type="CDD" id="cd06225">
    <property type="entry name" value="HAMP"/>
    <property type="match status" value="1"/>
</dbReference>
<comment type="caution">
    <text evidence="14">The sequence shown here is derived from an EMBL/GenBank/DDBJ whole genome shotgun (WGS) entry which is preliminary data.</text>
</comment>
<keyword evidence="15" id="KW-1185">Reference proteome</keyword>
<dbReference type="SUPFAM" id="SSF55874">
    <property type="entry name" value="ATPase domain of HSP90 chaperone/DNA topoisomerase II/histidine kinase"/>
    <property type="match status" value="1"/>
</dbReference>
<feature type="transmembrane region" description="Helical" evidence="12">
    <location>
        <begin position="312"/>
        <end position="333"/>
    </location>
</feature>